<dbReference type="InterPro" id="IPR041664">
    <property type="entry name" value="AAA_16"/>
</dbReference>
<dbReference type="PANTHER" id="PTHR16305">
    <property type="entry name" value="TESTICULAR SOLUBLE ADENYLYL CYCLASE"/>
    <property type="match status" value="1"/>
</dbReference>
<dbReference type="AlphaFoldDB" id="A0A7W7CBK9"/>
<dbReference type="GO" id="GO:0005737">
    <property type="term" value="C:cytoplasm"/>
    <property type="evidence" value="ECO:0007669"/>
    <property type="project" value="TreeGrafter"/>
</dbReference>
<evidence type="ECO:0000313" key="4">
    <source>
        <dbReference type="EMBL" id="MBB4678118.1"/>
    </source>
</evidence>
<dbReference type="GO" id="GO:0005524">
    <property type="term" value="F:ATP binding"/>
    <property type="evidence" value="ECO:0007669"/>
    <property type="project" value="UniProtKB-KW"/>
</dbReference>
<dbReference type="Gene3D" id="1.10.10.10">
    <property type="entry name" value="Winged helix-like DNA-binding domain superfamily/Winged helix DNA-binding domain"/>
    <property type="match status" value="1"/>
</dbReference>
<dbReference type="Pfam" id="PF13191">
    <property type="entry name" value="AAA_16"/>
    <property type="match status" value="1"/>
</dbReference>
<keyword evidence="2" id="KW-0067">ATP-binding</keyword>
<dbReference type="InterPro" id="IPR027417">
    <property type="entry name" value="P-loop_NTPase"/>
</dbReference>
<keyword evidence="5" id="KW-1185">Reference proteome</keyword>
<dbReference type="Proteomes" id="UP000533598">
    <property type="component" value="Unassembled WGS sequence"/>
</dbReference>
<dbReference type="InterPro" id="IPR036388">
    <property type="entry name" value="WH-like_DNA-bd_sf"/>
</dbReference>
<dbReference type="EMBL" id="JACHMH010000001">
    <property type="protein sequence ID" value="MBB4678118.1"/>
    <property type="molecule type" value="Genomic_DNA"/>
</dbReference>
<dbReference type="InterPro" id="IPR000792">
    <property type="entry name" value="Tscrpt_reg_LuxR_C"/>
</dbReference>
<keyword evidence="4" id="KW-0238">DNA-binding</keyword>
<dbReference type="CDD" id="cd06170">
    <property type="entry name" value="LuxR_C_like"/>
    <property type="match status" value="1"/>
</dbReference>
<protein>
    <submittedName>
        <fullName evidence="4">DNA-binding CsgD family transcriptional regulator/tetratricopeptide (TPR) repeat protein</fullName>
    </submittedName>
</protein>
<dbReference type="PROSITE" id="PS00622">
    <property type="entry name" value="HTH_LUXR_1"/>
    <property type="match status" value="1"/>
</dbReference>
<evidence type="ECO:0000259" key="3">
    <source>
        <dbReference type="PROSITE" id="PS50043"/>
    </source>
</evidence>
<dbReference type="Pfam" id="PF00196">
    <property type="entry name" value="GerE"/>
    <property type="match status" value="1"/>
</dbReference>
<gene>
    <name evidence="4" type="ORF">HNR67_004236</name>
</gene>
<dbReference type="PRINTS" id="PR00038">
    <property type="entry name" value="HTHLUXR"/>
</dbReference>
<name>A0A7W7CBK9_9PSEU</name>
<dbReference type="GO" id="GO:0006355">
    <property type="term" value="P:regulation of DNA-templated transcription"/>
    <property type="evidence" value="ECO:0007669"/>
    <property type="project" value="InterPro"/>
</dbReference>
<comment type="caution">
    <text evidence="4">The sequence shown here is derived from an EMBL/GenBank/DDBJ whole genome shotgun (WGS) entry which is preliminary data.</text>
</comment>
<dbReference type="RefSeq" id="WP_185003986.1">
    <property type="nucleotide sequence ID" value="NZ_BAAAUI010000041.1"/>
</dbReference>
<dbReference type="InterPro" id="IPR016032">
    <property type="entry name" value="Sig_transdc_resp-reg_C-effctor"/>
</dbReference>
<keyword evidence="1" id="KW-0547">Nucleotide-binding</keyword>
<dbReference type="SUPFAM" id="SSF46894">
    <property type="entry name" value="C-terminal effector domain of the bipartite response regulators"/>
    <property type="match status" value="1"/>
</dbReference>
<proteinExistence type="predicted"/>
<reference evidence="4 5" key="1">
    <citation type="submission" date="2020-08" db="EMBL/GenBank/DDBJ databases">
        <title>Sequencing the genomes of 1000 actinobacteria strains.</title>
        <authorList>
            <person name="Klenk H.-P."/>
        </authorList>
    </citation>
    <scope>NUCLEOTIDE SEQUENCE [LARGE SCALE GENOMIC DNA]</scope>
    <source>
        <strain evidence="4 5">DSM 44230</strain>
    </source>
</reference>
<dbReference type="GO" id="GO:0004016">
    <property type="term" value="F:adenylate cyclase activity"/>
    <property type="evidence" value="ECO:0007669"/>
    <property type="project" value="TreeGrafter"/>
</dbReference>
<dbReference type="InterPro" id="IPR011990">
    <property type="entry name" value="TPR-like_helical_dom_sf"/>
</dbReference>
<dbReference type="SUPFAM" id="SSF48452">
    <property type="entry name" value="TPR-like"/>
    <property type="match status" value="1"/>
</dbReference>
<dbReference type="GO" id="GO:0003677">
    <property type="term" value="F:DNA binding"/>
    <property type="evidence" value="ECO:0007669"/>
    <property type="project" value="UniProtKB-KW"/>
</dbReference>
<dbReference type="SMART" id="SM00421">
    <property type="entry name" value="HTH_LUXR"/>
    <property type="match status" value="1"/>
</dbReference>
<dbReference type="Gene3D" id="1.25.40.10">
    <property type="entry name" value="Tetratricopeptide repeat domain"/>
    <property type="match status" value="1"/>
</dbReference>
<sequence>MTPLVGRESALADLRRALSNTVAGSGRCVVIEGSAGIGKSRLLEVVSSDAAGQGISVAFGRATELDKGAPLTTLRALLTGLPGLERIAMHDLERNALGLVDRVGELIEKHVRDRPLLIGLDDAHCSDELTAFALRILVPALSTSPVLWLLARRPAPVRGYAQDALDWLISEGAQRHHLGPLCCNAVADLCANVLGAHPDAKVLALAARAEGNPFLLEELLITLRDTGQLLTAEGTATVVGNELTPPFLSAVDHRLRDLSSEARRLLDAGAVLGRPFTVHEVAALLCRSATELLPVISEAVDAGILVGNGSELTFRHDLIREALYNRLPGPVRMALHREAAFIVLGEGRSPADAVEHLVRSGHKGDAQAVLILRQAVREVAPTSPNTAADLILRMLDLIDEQHASRPQLVGDAVRLLALAGRAAEAIRLGESSLRTVERTEDKVSLLLGLSEALYATGRNSSVVEYTSRALARARTPSRARAELLAMQAYLLIDSGDPRSADAVAAEAVAIGVQAGEYAAVVCGNNARSVVARVHGQLDVALTYAREAVRVADKVGGSSRSRHPRLWLAVALTASDRFEEAEAGFARDHQDTEAAGTALSQPHWHYYRAELRLAQGRLDDAAVEAEAGVFVAEQLRAQPLAVPLLAMLGLISVYRDDMTMARSYLKQADGLVDEGVSVVPEDLAWAAACFQDAAGHQEAALEILDELSEALPERLLLFTRHPAAGARLIRMAQQTGDHARAELVVRATRKLAERNPEVASAAGAAAHAEGVLRNDIGLLRAAVGAYRATGRQLSLAEGLEDLAHAEDAAGHRATAVGLMQEAAQYFTACGAKRDLARVQKALRRLGVRRRIAAKPVKGGSGWNSLTQSELRVVRLVAEGFTNREVAGKLFLSPHTVDSHLRHSFAKLGVTSRVELTRKAMSHDESR</sequence>
<evidence type="ECO:0000256" key="1">
    <source>
        <dbReference type="ARBA" id="ARBA00022741"/>
    </source>
</evidence>
<organism evidence="4 5">
    <name type="scientific">Crossiella cryophila</name>
    <dbReference type="NCBI Taxonomy" id="43355"/>
    <lineage>
        <taxon>Bacteria</taxon>
        <taxon>Bacillati</taxon>
        <taxon>Actinomycetota</taxon>
        <taxon>Actinomycetes</taxon>
        <taxon>Pseudonocardiales</taxon>
        <taxon>Pseudonocardiaceae</taxon>
        <taxon>Crossiella</taxon>
    </lineage>
</organism>
<accession>A0A7W7CBK9</accession>
<dbReference type="PANTHER" id="PTHR16305:SF35">
    <property type="entry name" value="TRANSCRIPTIONAL ACTIVATOR DOMAIN"/>
    <property type="match status" value="1"/>
</dbReference>
<evidence type="ECO:0000256" key="2">
    <source>
        <dbReference type="ARBA" id="ARBA00022840"/>
    </source>
</evidence>
<feature type="domain" description="HTH luxR-type" evidence="3">
    <location>
        <begin position="857"/>
        <end position="922"/>
    </location>
</feature>
<dbReference type="PROSITE" id="PS50043">
    <property type="entry name" value="HTH_LUXR_2"/>
    <property type="match status" value="1"/>
</dbReference>
<dbReference type="Gene3D" id="3.40.50.300">
    <property type="entry name" value="P-loop containing nucleotide triphosphate hydrolases"/>
    <property type="match status" value="1"/>
</dbReference>
<evidence type="ECO:0000313" key="5">
    <source>
        <dbReference type="Proteomes" id="UP000533598"/>
    </source>
</evidence>
<dbReference type="SUPFAM" id="SSF52540">
    <property type="entry name" value="P-loop containing nucleoside triphosphate hydrolases"/>
    <property type="match status" value="1"/>
</dbReference>